<dbReference type="PANTHER" id="PTHR33434">
    <property type="entry name" value="DEGV DOMAIN-CONTAINING PROTEIN DR_1986-RELATED"/>
    <property type="match status" value="1"/>
</dbReference>
<dbReference type="InterPro" id="IPR043168">
    <property type="entry name" value="DegV_C"/>
</dbReference>
<reference evidence="2 3" key="1">
    <citation type="submission" date="2016-10" db="EMBL/GenBank/DDBJ databases">
        <authorList>
            <person name="de Groot N.N."/>
        </authorList>
    </citation>
    <scope>NUCLEOTIDE SEQUENCE [LARGE SCALE GENOMIC DNA]</scope>
    <source>
        <strain evidence="2 3">JCM 19513</strain>
    </source>
</reference>
<dbReference type="Pfam" id="PF02645">
    <property type="entry name" value="DegV"/>
    <property type="match status" value="1"/>
</dbReference>
<dbReference type="InterPro" id="IPR003797">
    <property type="entry name" value="DegV"/>
</dbReference>
<dbReference type="Gene3D" id="3.40.50.10170">
    <property type="match status" value="1"/>
</dbReference>
<dbReference type="GO" id="GO:0008289">
    <property type="term" value="F:lipid binding"/>
    <property type="evidence" value="ECO:0007669"/>
    <property type="project" value="UniProtKB-KW"/>
</dbReference>
<dbReference type="Gene3D" id="3.30.1180.10">
    <property type="match status" value="1"/>
</dbReference>
<evidence type="ECO:0000256" key="1">
    <source>
        <dbReference type="ARBA" id="ARBA00023121"/>
    </source>
</evidence>
<dbReference type="PROSITE" id="PS51482">
    <property type="entry name" value="DEGV"/>
    <property type="match status" value="1"/>
</dbReference>
<keyword evidence="1" id="KW-0446">Lipid-binding</keyword>
<keyword evidence="3" id="KW-1185">Reference proteome</keyword>
<dbReference type="STRING" id="1429083.GCA_001885685_00691"/>
<dbReference type="AlphaFoldDB" id="A0A1H7J9J8"/>
<dbReference type="EMBL" id="FOAS01000004">
    <property type="protein sequence ID" value="SEK71318.1"/>
    <property type="molecule type" value="Genomic_DNA"/>
</dbReference>
<name>A0A1H7J9J8_9GAMM</name>
<evidence type="ECO:0000313" key="3">
    <source>
        <dbReference type="Proteomes" id="UP000185766"/>
    </source>
</evidence>
<dbReference type="RefSeq" id="WP_074866034.1">
    <property type="nucleotide sequence ID" value="NZ_FOAS01000004.1"/>
</dbReference>
<gene>
    <name evidence="2" type="ORF">SAMN05216214_104209</name>
</gene>
<accession>A0A1H7J9J8</accession>
<dbReference type="InterPro" id="IPR050270">
    <property type="entry name" value="DegV_domain_contain"/>
</dbReference>
<dbReference type="SUPFAM" id="SSF82549">
    <property type="entry name" value="DAK1/DegV-like"/>
    <property type="match status" value="1"/>
</dbReference>
<sequence>MRIGLVVDATCDLPHEFLRDNDIRVLPIHLHIGDELVIDRRIPDTMGAFLKRVQAGGLPESHTSPVGAEQLQPWILEELVERYDLVYCMTVAAARSGIYEQAAQAATTVMPKAQSQREAAGQSGDFTLRVIDSETAFSGQGVLAAEAVRLLKAGAHPNAIRTMLEKLRSQIGVYLVPNDLDRLRNEALKKGDNRKGAAIWLKGAALGLGSMLDVKPLVELRNGVEKVHVGGKGFAKAADKLFKFLAERVDSATLEAPHLCISYAGDMQDLKQMPAFQALEALCPKRGVSLYLAPLSMTGMINLGAGALAAAFAGANDGL</sequence>
<protein>
    <submittedName>
        <fullName evidence="2">EDD domain protein, DegV family</fullName>
    </submittedName>
</protein>
<dbReference type="PANTHER" id="PTHR33434:SF2">
    <property type="entry name" value="FATTY ACID-BINDING PROTEIN TM_1468"/>
    <property type="match status" value="1"/>
</dbReference>
<dbReference type="NCBIfam" id="TIGR00762">
    <property type="entry name" value="DegV"/>
    <property type="match status" value="1"/>
</dbReference>
<proteinExistence type="predicted"/>
<dbReference type="Proteomes" id="UP000185766">
    <property type="component" value="Unassembled WGS sequence"/>
</dbReference>
<organism evidence="2 3">
    <name type="scientific">Atopomonas hussainii</name>
    <dbReference type="NCBI Taxonomy" id="1429083"/>
    <lineage>
        <taxon>Bacteria</taxon>
        <taxon>Pseudomonadati</taxon>
        <taxon>Pseudomonadota</taxon>
        <taxon>Gammaproteobacteria</taxon>
        <taxon>Pseudomonadales</taxon>
        <taxon>Pseudomonadaceae</taxon>
        <taxon>Atopomonas</taxon>
    </lineage>
</organism>
<evidence type="ECO:0000313" key="2">
    <source>
        <dbReference type="EMBL" id="SEK71318.1"/>
    </source>
</evidence>